<dbReference type="InterPro" id="IPR018117">
    <property type="entry name" value="C5_DNA_meth_AS"/>
</dbReference>
<feature type="active site" evidence="5">
    <location>
        <position position="164"/>
    </location>
</feature>
<keyword evidence="2 5" id="KW-0808">Transferase</keyword>
<dbReference type="CDD" id="cd00315">
    <property type="entry name" value="Cyt_C5_DNA_methylase"/>
    <property type="match status" value="1"/>
</dbReference>
<dbReference type="InterPro" id="IPR031303">
    <property type="entry name" value="C5_meth_CS"/>
</dbReference>
<dbReference type="SUPFAM" id="SSF53335">
    <property type="entry name" value="S-adenosyl-L-methionine-dependent methyltransferases"/>
    <property type="match status" value="1"/>
</dbReference>
<keyword evidence="3 5" id="KW-0949">S-adenosyl-L-methionine</keyword>
<feature type="region of interest" description="Disordered" evidence="8">
    <location>
        <begin position="309"/>
        <end position="332"/>
    </location>
</feature>
<evidence type="ECO:0000256" key="5">
    <source>
        <dbReference type="PROSITE-ProRule" id="PRU01016"/>
    </source>
</evidence>
<dbReference type="InterPro" id="IPR050390">
    <property type="entry name" value="C5-Methyltransferase"/>
</dbReference>
<evidence type="ECO:0000256" key="3">
    <source>
        <dbReference type="ARBA" id="ARBA00022691"/>
    </source>
</evidence>
<dbReference type="GO" id="GO:0008168">
    <property type="term" value="F:methyltransferase activity"/>
    <property type="evidence" value="ECO:0007669"/>
    <property type="project" value="UniProtKB-KW"/>
</dbReference>
<dbReference type="Pfam" id="PF00145">
    <property type="entry name" value="DNA_methylase"/>
    <property type="match status" value="1"/>
</dbReference>
<keyword evidence="10" id="KW-1185">Reference proteome</keyword>
<dbReference type="PROSITE" id="PS00094">
    <property type="entry name" value="C5_MTASE_1"/>
    <property type="match status" value="1"/>
</dbReference>
<dbReference type="InterPro" id="IPR029063">
    <property type="entry name" value="SAM-dependent_MTases_sf"/>
</dbReference>
<dbReference type="Proteomes" id="UP000035063">
    <property type="component" value="Chromosome"/>
</dbReference>
<accession>A0ABN5UU76</accession>
<evidence type="ECO:0000256" key="1">
    <source>
        <dbReference type="ARBA" id="ARBA00022603"/>
    </source>
</evidence>
<evidence type="ECO:0000256" key="8">
    <source>
        <dbReference type="SAM" id="MobiDB-lite"/>
    </source>
</evidence>
<proteinExistence type="inferred from homology"/>
<dbReference type="InterPro" id="IPR001525">
    <property type="entry name" value="C5_MeTfrase"/>
</dbReference>
<reference evidence="9 10" key="1">
    <citation type="submission" date="2012-02" db="EMBL/GenBank/DDBJ databases">
        <title>Complete genome sequence of Bifidobacterium bifidum JCM 1255.</title>
        <authorList>
            <person name="Toh H."/>
            <person name="Oshima K."/>
            <person name="Morita H."/>
            <person name="Hattori M."/>
        </authorList>
    </citation>
    <scope>NUCLEOTIDE SEQUENCE [LARGE SCALE GENOMIC DNA]</scope>
    <source>
        <strain evidence="9 10">JCM 1255</strain>
    </source>
</reference>
<comment type="similarity">
    <text evidence="5 6">Belongs to the class I-like SAM-binding methyltransferase superfamily. C5-methyltransferase family.</text>
</comment>
<dbReference type="PROSITE" id="PS51679">
    <property type="entry name" value="SAM_MT_C5"/>
    <property type="match status" value="1"/>
</dbReference>
<evidence type="ECO:0000313" key="10">
    <source>
        <dbReference type="Proteomes" id="UP000035063"/>
    </source>
</evidence>
<keyword evidence="4" id="KW-0680">Restriction system</keyword>
<dbReference type="EC" id="2.1.1.37" evidence="7"/>
<dbReference type="PANTHER" id="PTHR10629">
    <property type="entry name" value="CYTOSINE-SPECIFIC METHYLTRANSFERASE"/>
    <property type="match status" value="1"/>
</dbReference>
<dbReference type="EMBL" id="AP012323">
    <property type="protein sequence ID" value="BAQ97334.1"/>
    <property type="molecule type" value="Genomic_DNA"/>
</dbReference>
<dbReference type="PANTHER" id="PTHR10629:SF52">
    <property type="entry name" value="DNA (CYTOSINE-5)-METHYLTRANSFERASE 1"/>
    <property type="match status" value="1"/>
</dbReference>
<sequence length="388" mass="42901">MTKRRVRMPQNPDVPPEENTGLYDVQRLADYLGVKPATVRTLKKRHQVPAPTAENINGGAVWRAGDVKSFYAPSEKRVSQSEPEPDGPSVIDLFAGCGGLSRGFRNAGYNVLAGYDNWDPAIRTYNHNLPERAYKLDLSDVDLTIRTIEASGFCFDGIIGGPPCQDFSSAGKRKEGARADLTEKYATIVAHFRPSFFVMENVARAKTATAFRHAVEILTEAGYGITEHVLNAAYCGVPQARKRLITVGFLNGNMDNEFEEYLTAHLSDRPMTVRNYFGESLGTQYYYRHPRSYARRAVFSIDEPSPTIRGVNRPVPQGYPGHPGDAAPVSEARPLTTVERARIQTFEDFEFLGSKTDVEQLIGNAVPVNLAKYVGASVRSYLADNLTA</sequence>
<reference evidence="10" key="2">
    <citation type="journal article" date="2015" name="J. Biotechnol.">
        <title>Complete genome sequence of Bifidobacterium bifidum JCM 1255(T) isolated from feces of a breast-fed infant.</title>
        <authorList>
            <person name="Morita H."/>
            <person name="Toh H."/>
            <person name="Oshima K."/>
            <person name="Nakano A."/>
            <person name="Shindo C."/>
            <person name="Komiya K."/>
            <person name="Arakawa K."/>
            <person name="Suda W."/>
            <person name="Honda K."/>
            <person name="Hattori M."/>
        </authorList>
    </citation>
    <scope>NUCLEOTIDE SEQUENCE [LARGE SCALE GENOMIC DNA]</scope>
    <source>
        <strain evidence="10">JCM 1255</strain>
    </source>
</reference>
<dbReference type="GO" id="GO:0032259">
    <property type="term" value="P:methylation"/>
    <property type="evidence" value="ECO:0007669"/>
    <property type="project" value="UniProtKB-KW"/>
</dbReference>
<name>A0ABN5UU76_BIFBI</name>
<evidence type="ECO:0000256" key="4">
    <source>
        <dbReference type="ARBA" id="ARBA00022747"/>
    </source>
</evidence>
<dbReference type="PRINTS" id="PR00105">
    <property type="entry name" value="C5METTRFRASE"/>
</dbReference>
<organism evidence="9 10">
    <name type="scientific">Bifidobacterium bifidum ATCC 29521 = JCM 1255 = DSM 20456</name>
    <dbReference type="NCBI Taxonomy" id="500634"/>
    <lineage>
        <taxon>Bacteria</taxon>
        <taxon>Bacillati</taxon>
        <taxon>Actinomycetota</taxon>
        <taxon>Actinomycetes</taxon>
        <taxon>Bifidobacteriales</taxon>
        <taxon>Bifidobacteriaceae</taxon>
        <taxon>Bifidobacterium</taxon>
    </lineage>
</organism>
<evidence type="ECO:0000256" key="7">
    <source>
        <dbReference type="RuleBase" id="RU000417"/>
    </source>
</evidence>
<evidence type="ECO:0000256" key="6">
    <source>
        <dbReference type="RuleBase" id="RU000416"/>
    </source>
</evidence>
<gene>
    <name evidence="9" type="ORF">BBBF_0127</name>
</gene>
<dbReference type="PROSITE" id="PS00095">
    <property type="entry name" value="C5_MTASE_2"/>
    <property type="match status" value="1"/>
</dbReference>
<dbReference type="Gene3D" id="3.40.50.150">
    <property type="entry name" value="Vaccinia Virus protein VP39"/>
    <property type="match status" value="1"/>
</dbReference>
<comment type="catalytic activity">
    <reaction evidence="7">
        <text>a 2'-deoxycytidine in DNA + S-adenosyl-L-methionine = a 5-methyl-2'-deoxycytidine in DNA + S-adenosyl-L-homocysteine + H(+)</text>
        <dbReference type="Rhea" id="RHEA:13681"/>
        <dbReference type="Rhea" id="RHEA-COMP:11369"/>
        <dbReference type="Rhea" id="RHEA-COMP:11370"/>
        <dbReference type="ChEBI" id="CHEBI:15378"/>
        <dbReference type="ChEBI" id="CHEBI:57856"/>
        <dbReference type="ChEBI" id="CHEBI:59789"/>
        <dbReference type="ChEBI" id="CHEBI:85452"/>
        <dbReference type="ChEBI" id="CHEBI:85454"/>
        <dbReference type="EC" id="2.1.1.37"/>
    </reaction>
</comment>
<dbReference type="NCBIfam" id="TIGR00675">
    <property type="entry name" value="dcm"/>
    <property type="match status" value="1"/>
</dbReference>
<feature type="region of interest" description="Disordered" evidence="8">
    <location>
        <begin position="1"/>
        <end position="20"/>
    </location>
</feature>
<dbReference type="Gene3D" id="3.90.120.10">
    <property type="entry name" value="DNA Methylase, subunit A, domain 2"/>
    <property type="match status" value="1"/>
</dbReference>
<keyword evidence="1 5" id="KW-0489">Methyltransferase</keyword>
<evidence type="ECO:0000313" key="9">
    <source>
        <dbReference type="EMBL" id="BAQ97334.1"/>
    </source>
</evidence>
<evidence type="ECO:0000256" key="2">
    <source>
        <dbReference type="ARBA" id="ARBA00022679"/>
    </source>
</evidence>
<protein>
    <recommendedName>
        <fullName evidence="7">Cytosine-specific methyltransferase</fullName>
        <ecNumber evidence="7">2.1.1.37</ecNumber>
    </recommendedName>
</protein>